<dbReference type="AlphaFoldDB" id="A0A914UWV5"/>
<name>A0A914UWV5_9BILA</name>
<organism evidence="2 3">
    <name type="scientific">Plectus sambesii</name>
    <dbReference type="NCBI Taxonomy" id="2011161"/>
    <lineage>
        <taxon>Eukaryota</taxon>
        <taxon>Metazoa</taxon>
        <taxon>Ecdysozoa</taxon>
        <taxon>Nematoda</taxon>
        <taxon>Chromadorea</taxon>
        <taxon>Plectida</taxon>
        <taxon>Plectina</taxon>
        <taxon>Plectoidea</taxon>
        <taxon>Plectidae</taxon>
        <taxon>Plectus</taxon>
    </lineage>
</organism>
<protein>
    <submittedName>
        <fullName evidence="3">Uncharacterized protein</fullName>
    </submittedName>
</protein>
<evidence type="ECO:0000313" key="2">
    <source>
        <dbReference type="Proteomes" id="UP000887566"/>
    </source>
</evidence>
<sequence>MGSWPVVLDGRPSAFSRGPTTGARHTRTSALCPFESPNKRLVWRSRSKPSSPPERRFSSGAGKLFPQPYTRTSRVDPVKIESGPLRRSSTTQSPSRTTLVRLTIFYLTSGH</sequence>
<dbReference type="WBParaSite" id="PSAMB.scaffold1328size32897.g12495.t1">
    <property type="protein sequence ID" value="PSAMB.scaffold1328size32897.g12495.t1"/>
    <property type="gene ID" value="PSAMB.scaffold1328size32897.g12495"/>
</dbReference>
<proteinExistence type="predicted"/>
<accession>A0A914UWV5</accession>
<evidence type="ECO:0000256" key="1">
    <source>
        <dbReference type="SAM" id="MobiDB-lite"/>
    </source>
</evidence>
<reference evidence="3" key="1">
    <citation type="submission" date="2022-11" db="UniProtKB">
        <authorList>
            <consortium name="WormBaseParasite"/>
        </authorList>
    </citation>
    <scope>IDENTIFICATION</scope>
</reference>
<dbReference type="Proteomes" id="UP000887566">
    <property type="component" value="Unplaced"/>
</dbReference>
<keyword evidence="2" id="KW-1185">Reference proteome</keyword>
<feature type="compositionally biased region" description="Low complexity" evidence="1">
    <location>
        <begin position="86"/>
        <end position="95"/>
    </location>
</feature>
<evidence type="ECO:0000313" key="3">
    <source>
        <dbReference type="WBParaSite" id="PSAMB.scaffold1328size32897.g12495.t1"/>
    </source>
</evidence>
<feature type="region of interest" description="Disordered" evidence="1">
    <location>
        <begin position="1"/>
        <end position="95"/>
    </location>
</feature>